<feature type="compositionally biased region" description="Polar residues" evidence="1">
    <location>
        <begin position="476"/>
        <end position="490"/>
    </location>
</feature>
<proteinExistence type="predicted"/>
<feature type="compositionally biased region" description="Polar residues" evidence="1">
    <location>
        <begin position="287"/>
        <end position="296"/>
    </location>
</feature>
<feature type="compositionally biased region" description="Basic and acidic residues" evidence="1">
    <location>
        <begin position="752"/>
        <end position="769"/>
    </location>
</feature>
<feature type="compositionally biased region" description="Polar residues" evidence="1">
    <location>
        <begin position="583"/>
        <end position="605"/>
    </location>
</feature>
<evidence type="ECO:0000313" key="3">
    <source>
        <dbReference type="Proteomes" id="UP001607303"/>
    </source>
</evidence>
<dbReference type="EMBL" id="JAYRBN010000058">
    <property type="protein sequence ID" value="KAL2742266.1"/>
    <property type="molecule type" value="Genomic_DNA"/>
</dbReference>
<feature type="compositionally biased region" description="Low complexity" evidence="1">
    <location>
        <begin position="686"/>
        <end position="699"/>
    </location>
</feature>
<feature type="compositionally biased region" description="Polar residues" evidence="1">
    <location>
        <begin position="314"/>
        <end position="348"/>
    </location>
</feature>
<feature type="compositionally biased region" description="Low complexity" evidence="1">
    <location>
        <begin position="777"/>
        <end position="792"/>
    </location>
</feature>
<feature type="compositionally biased region" description="Low complexity" evidence="1">
    <location>
        <begin position="349"/>
        <end position="364"/>
    </location>
</feature>
<dbReference type="InterPro" id="IPR053210">
    <property type="entry name" value="ANKRD12"/>
</dbReference>
<feature type="compositionally biased region" description="Polar residues" evidence="1">
    <location>
        <begin position="524"/>
        <end position="549"/>
    </location>
</feature>
<dbReference type="AlphaFoldDB" id="A0ABD2CB27"/>
<sequence length="1062" mass="114367">MSYEDGMPAGGNGRFRGYPARMSERQQLALLLQMTSQEMVSGGNRSESTGPNNTNTSRSSTLQQQRGSKGRWTNKNGESSVQSSIGRKEDFRVRPVLVNGYDLNTKEAASDIPGANSPNESSTTCTATTTTTTTTTTATATTTTATTTTTTTDSPNRSPQIENADVTPVITTIVSTTTTATTTTTTNTTVTSSNEQQEQQQSSSSLYQQHYNHHSQYQHQQQQRTTGSASIAAPHVAEDSGAPCEMRRTPPQNKEEEESEQTIAAARLWLSHPRRNGLAGHVVDRSGTGQSGSSPRVTLRLNQVRGARDEKKGGTSNSRQGAINAQSQGQMESSSKMPLSGSSAITNVSGSNGSGNASSSADNGDVYEFKSSKEPTPVRGTSSSPNPNPEKDKENGKALSGQIGQNNGNNTTTTGGSTTTTTDSTAASSTSDDPSTISSSPSTKRAFEGDNADDQDEENRRKKRKDTENVKDGVKSTPTGRQSTGRNATNAGEKCTKSGKQNSNTVSGKNNQNAASNAADRKSPSTASMASSPKPSNTPVGSTTNTKTAATPVLPESDGEDDRSKSSDSGSAPKVPPLKIVIPQSTTSEQEQGNRNGKNTSNRSHQLPYVVASSNSNDSTDKDQNQSASGTTSPTENGSGTKVDDKKDFTGTLHSEERSTHHQRVLRSSHRTGNGNNGSTASKEVSGSSAGNGNYSNSSPLPVATTDRSNNSSPQQRHHSPPPENTNSESNKPASAESSNTGTITKTNTATEKSEKNTESTGKNQKDTGVENSENNTTAASSAASSTTTSSAPVELHPRKRKMKPNKEAQQAAATAAANEAAEANNTGPEVHPHDQPITNCYQLFLNIRKQIERRRKGLFPVQPKPPQGFKDYLMNRCTYVLAGNANNEPNVNPPVSLQSLMKDLYIEQEKERYRLRMQHVVEKEKLVLSVEQEILRVHGRAARALANQSLPFSVCTILKDEEVYNVITPEQEEKDRNARSRYNGRLFLSWLQDVDDKWEKIKEAMLLRHHNEAESLHAVQKMDWEWKLKEVGLCEFKATPQIEDVHVPMVHVSDDFDLLPA</sequence>
<comment type="caution">
    <text evidence="2">The sequence shown here is derived from an EMBL/GenBank/DDBJ whole genome shotgun (WGS) entry which is preliminary data.</text>
</comment>
<feature type="region of interest" description="Disordered" evidence="1">
    <location>
        <begin position="107"/>
        <end position="262"/>
    </location>
</feature>
<feature type="compositionally biased region" description="Polar residues" evidence="1">
    <location>
        <begin position="725"/>
        <end position="740"/>
    </location>
</feature>
<feature type="compositionally biased region" description="Low complexity" evidence="1">
    <location>
        <begin position="741"/>
        <end position="751"/>
    </location>
</feature>
<keyword evidence="3" id="KW-1185">Reference proteome</keyword>
<reference evidence="2 3" key="1">
    <citation type="journal article" date="2024" name="Ann. Entomol. Soc. Am.">
        <title>Genomic analyses of the southern and eastern yellowjacket wasps (Hymenoptera: Vespidae) reveal evolutionary signatures of social life.</title>
        <authorList>
            <person name="Catto M.A."/>
            <person name="Caine P.B."/>
            <person name="Orr S.E."/>
            <person name="Hunt B.G."/>
            <person name="Goodisman M.A.D."/>
        </authorList>
    </citation>
    <scope>NUCLEOTIDE SEQUENCE [LARGE SCALE GENOMIC DNA]</scope>
    <source>
        <strain evidence="2">232</strain>
        <tissue evidence="2">Head and thorax</tissue>
    </source>
</reference>
<evidence type="ECO:0000256" key="1">
    <source>
        <dbReference type="SAM" id="MobiDB-lite"/>
    </source>
</evidence>
<feature type="compositionally biased region" description="Polar residues" evidence="1">
    <location>
        <begin position="38"/>
        <end position="85"/>
    </location>
</feature>
<feature type="compositionally biased region" description="Polar residues" evidence="1">
    <location>
        <begin position="671"/>
        <end position="685"/>
    </location>
</feature>
<feature type="region of interest" description="Disordered" evidence="1">
    <location>
        <begin position="279"/>
        <end position="836"/>
    </location>
</feature>
<feature type="compositionally biased region" description="Low complexity" evidence="1">
    <location>
        <begin position="400"/>
        <end position="443"/>
    </location>
</feature>
<gene>
    <name evidence="2" type="ORF">V1477_009895</name>
</gene>
<dbReference type="PANTHER" id="PTHR24149">
    <property type="entry name" value="ANKYRIN REPEAT DOMAIN-CONTAINING PROTEIN 12"/>
    <property type="match status" value="1"/>
</dbReference>
<organism evidence="2 3">
    <name type="scientific">Vespula maculifrons</name>
    <name type="common">Eastern yellow jacket</name>
    <name type="synonym">Wasp</name>
    <dbReference type="NCBI Taxonomy" id="7453"/>
    <lineage>
        <taxon>Eukaryota</taxon>
        <taxon>Metazoa</taxon>
        <taxon>Ecdysozoa</taxon>
        <taxon>Arthropoda</taxon>
        <taxon>Hexapoda</taxon>
        <taxon>Insecta</taxon>
        <taxon>Pterygota</taxon>
        <taxon>Neoptera</taxon>
        <taxon>Endopterygota</taxon>
        <taxon>Hymenoptera</taxon>
        <taxon>Apocrita</taxon>
        <taxon>Aculeata</taxon>
        <taxon>Vespoidea</taxon>
        <taxon>Vespidae</taxon>
        <taxon>Vespinae</taxon>
        <taxon>Vespula</taxon>
    </lineage>
</organism>
<feature type="compositionally biased region" description="Polar residues" evidence="1">
    <location>
        <begin position="625"/>
        <end position="640"/>
    </location>
</feature>
<feature type="compositionally biased region" description="Basic and acidic residues" evidence="1">
    <location>
        <begin position="642"/>
        <end position="660"/>
    </location>
</feature>
<name>A0ABD2CB27_VESMC</name>
<protein>
    <submittedName>
        <fullName evidence="2">Ankyrin repeat domain-containing protein 12-like isoform X1</fullName>
    </submittedName>
</protein>
<feature type="region of interest" description="Disordered" evidence="1">
    <location>
        <begin position="38"/>
        <end position="87"/>
    </location>
</feature>
<accession>A0ABD2CB27</accession>
<feature type="compositionally biased region" description="Polar residues" evidence="1">
    <location>
        <begin position="498"/>
        <end position="516"/>
    </location>
</feature>
<feature type="compositionally biased region" description="Low complexity" evidence="1">
    <location>
        <begin position="166"/>
        <end position="223"/>
    </location>
</feature>
<feature type="compositionally biased region" description="Low complexity" evidence="1">
    <location>
        <begin position="123"/>
        <end position="152"/>
    </location>
</feature>
<feature type="compositionally biased region" description="Basic and acidic residues" evidence="1">
    <location>
        <begin position="465"/>
        <end position="474"/>
    </location>
</feature>
<feature type="compositionally biased region" description="Basic residues" evidence="1">
    <location>
        <begin position="661"/>
        <end position="670"/>
    </location>
</feature>
<feature type="compositionally biased region" description="Low complexity" evidence="1">
    <location>
        <begin position="808"/>
        <end position="827"/>
    </location>
</feature>
<dbReference type="Proteomes" id="UP001607303">
    <property type="component" value="Unassembled WGS sequence"/>
</dbReference>
<evidence type="ECO:0000313" key="2">
    <source>
        <dbReference type="EMBL" id="KAL2742266.1"/>
    </source>
</evidence>
<dbReference type="PANTHER" id="PTHR24149:SF14">
    <property type="entry name" value="ANKYRIN REPEAT DOMAIN 12"/>
    <property type="match status" value="1"/>
</dbReference>